<reference evidence="3 4" key="1">
    <citation type="journal article" date="2014" name="Syst. Appl. Microbiol.">
        <title>Complete genomes of freshwater sulfur oxidizers Sulfuricella denitrificans skB26 and Sulfuritalea hydrogenivorans sk43H: genetic insights into the sulfur oxidation pathway of betaproteobacteria.</title>
        <authorList>
            <person name="Watanabe T."/>
            <person name="Kojima H."/>
            <person name="Fukui M."/>
        </authorList>
    </citation>
    <scope>NUCLEOTIDE SEQUENCE [LARGE SCALE GENOMIC DNA]</scope>
    <source>
        <strain evidence="3">DSM22779</strain>
    </source>
</reference>
<dbReference type="Proteomes" id="UP000031637">
    <property type="component" value="Chromosome"/>
</dbReference>
<sequence>MNPSPSQPPKFEPGGDRIILVIVLIVVTALGGMLWSFVSRQSAPRDAPGIKARHLPPSEQPAPPPAKQVAVPPAPTVPMPR</sequence>
<organism evidence="3 4">
    <name type="scientific">Sulfuritalea hydrogenivorans sk43H</name>
    <dbReference type="NCBI Taxonomy" id="1223802"/>
    <lineage>
        <taxon>Bacteria</taxon>
        <taxon>Pseudomonadati</taxon>
        <taxon>Pseudomonadota</taxon>
        <taxon>Betaproteobacteria</taxon>
        <taxon>Nitrosomonadales</taxon>
        <taxon>Sterolibacteriaceae</taxon>
        <taxon>Sulfuritalea</taxon>
    </lineage>
</organism>
<dbReference type="AlphaFoldDB" id="W0SKB7"/>
<gene>
    <name evidence="3" type="ORF">SUTH_03475</name>
</gene>
<feature type="transmembrane region" description="Helical" evidence="2">
    <location>
        <begin position="18"/>
        <end position="38"/>
    </location>
</feature>
<keyword evidence="2" id="KW-0472">Membrane</keyword>
<dbReference type="EMBL" id="AP012547">
    <property type="protein sequence ID" value="BAO31245.1"/>
    <property type="molecule type" value="Genomic_DNA"/>
</dbReference>
<feature type="region of interest" description="Disordered" evidence="1">
    <location>
        <begin position="41"/>
        <end position="81"/>
    </location>
</feature>
<dbReference type="RefSeq" id="WP_041101038.1">
    <property type="nucleotide sequence ID" value="NZ_AP012547.1"/>
</dbReference>
<keyword evidence="4" id="KW-1185">Reference proteome</keyword>
<protein>
    <submittedName>
        <fullName evidence="3">Uncharacterized protein</fullName>
    </submittedName>
</protein>
<dbReference type="KEGG" id="shd:SUTH_03475"/>
<evidence type="ECO:0000313" key="3">
    <source>
        <dbReference type="EMBL" id="BAO31245.1"/>
    </source>
</evidence>
<dbReference type="HOGENOM" id="CLU_2572582_0_0_4"/>
<evidence type="ECO:0000256" key="1">
    <source>
        <dbReference type="SAM" id="MobiDB-lite"/>
    </source>
</evidence>
<proteinExistence type="predicted"/>
<keyword evidence="2" id="KW-0812">Transmembrane</keyword>
<dbReference type="STRING" id="1223802.SUTH_03475"/>
<feature type="compositionally biased region" description="Pro residues" evidence="1">
    <location>
        <begin position="58"/>
        <end position="81"/>
    </location>
</feature>
<evidence type="ECO:0000256" key="2">
    <source>
        <dbReference type="SAM" id="Phobius"/>
    </source>
</evidence>
<evidence type="ECO:0000313" key="4">
    <source>
        <dbReference type="Proteomes" id="UP000031637"/>
    </source>
</evidence>
<name>W0SKB7_9PROT</name>
<keyword evidence="2" id="KW-1133">Transmembrane helix</keyword>
<accession>W0SKB7</accession>